<keyword evidence="2 4" id="KW-0067">ATP-binding</keyword>
<dbReference type="InterPro" id="IPR050107">
    <property type="entry name" value="ABC_carbohydrate_import_ATPase"/>
</dbReference>
<accession>A0ABQ4CQ33</accession>
<dbReference type="PANTHER" id="PTHR43790">
    <property type="entry name" value="CARBOHYDRATE TRANSPORT ATP-BINDING PROTEIN MG119-RELATED"/>
    <property type="match status" value="1"/>
</dbReference>
<dbReference type="EMBL" id="BONE01000020">
    <property type="protein sequence ID" value="GIF73406.1"/>
    <property type="molecule type" value="Genomic_DNA"/>
</dbReference>
<evidence type="ECO:0000313" key="5">
    <source>
        <dbReference type="Proteomes" id="UP000604117"/>
    </source>
</evidence>
<evidence type="ECO:0000256" key="1">
    <source>
        <dbReference type="ARBA" id="ARBA00022741"/>
    </source>
</evidence>
<dbReference type="Gene3D" id="3.40.50.300">
    <property type="entry name" value="P-loop containing nucleotide triphosphate hydrolases"/>
    <property type="match status" value="1"/>
</dbReference>
<organism evidence="4 5">
    <name type="scientific">Asanoa siamensis</name>
    <dbReference type="NCBI Taxonomy" id="926357"/>
    <lineage>
        <taxon>Bacteria</taxon>
        <taxon>Bacillati</taxon>
        <taxon>Actinomycetota</taxon>
        <taxon>Actinomycetes</taxon>
        <taxon>Micromonosporales</taxon>
        <taxon>Micromonosporaceae</taxon>
        <taxon>Asanoa</taxon>
    </lineage>
</organism>
<dbReference type="PROSITE" id="PS00211">
    <property type="entry name" value="ABC_TRANSPORTER_1"/>
    <property type="match status" value="1"/>
</dbReference>
<reference evidence="4 5" key="1">
    <citation type="submission" date="2021-01" db="EMBL/GenBank/DDBJ databases">
        <title>Whole genome shotgun sequence of Asanoa siamensis NBRC 107932.</title>
        <authorList>
            <person name="Komaki H."/>
            <person name="Tamura T."/>
        </authorList>
    </citation>
    <scope>NUCLEOTIDE SEQUENCE [LARGE SCALE GENOMIC DNA]</scope>
    <source>
        <strain evidence="4 5">NBRC 107932</strain>
    </source>
</reference>
<dbReference type="CDD" id="cd03216">
    <property type="entry name" value="ABC_Carb_Monos_I"/>
    <property type="match status" value="1"/>
</dbReference>
<name>A0ABQ4CQ33_9ACTN</name>
<dbReference type="SMART" id="SM00382">
    <property type="entry name" value="AAA"/>
    <property type="match status" value="1"/>
</dbReference>
<dbReference type="InterPro" id="IPR003439">
    <property type="entry name" value="ABC_transporter-like_ATP-bd"/>
</dbReference>
<feature type="domain" description="ABC transporter" evidence="3">
    <location>
        <begin position="6"/>
        <end position="243"/>
    </location>
</feature>
<dbReference type="Pfam" id="PF00005">
    <property type="entry name" value="ABC_tran"/>
    <property type="match status" value="1"/>
</dbReference>
<evidence type="ECO:0000256" key="2">
    <source>
        <dbReference type="ARBA" id="ARBA00022840"/>
    </source>
</evidence>
<evidence type="ECO:0000313" key="4">
    <source>
        <dbReference type="EMBL" id="GIF73406.1"/>
    </source>
</evidence>
<dbReference type="PROSITE" id="PS50893">
    <property type="entry name" value="ABC_TRANSPORTER_2"/>
    <property type="match status" value="1"/>
</dbReference>
<evidence type="ECO:0000259" key="3">
    <source>
        <dbReference type="PROSITE" id="PS50893"/>
    </source>
</evidence>
<gene>
    <name evidence="4" type="ORF">Asi02nite_29240</name>
</gene>
<dbReference type="SUPFAM" id="SSF52540">
    <property type="entry name" value="P-loop containing nucleoside triphosphate hydrolases"/>
    <property type="match status" value="1"/>
</dbReference>
<sequence>MAAFALEVSGVAKRFGALTALRDVNLHVSRGEVLGLLGDNGAGKSTLVKVICGFHRLDSGQILVDGEPVSLRGVDHARSLGIDTVYQDLALVNELSVYHNMFLNREHRMGPLLNNRLMRRLAESHLHAMGVDIPDVTIEAAKLSGGQRQAIAVARSVYSDARILLLDEPLAAMGAKEATIILDLVADLKARGDVAIVIIAHNYAQALQVCDRINILQQGTITFDRPASETSVTELTDLMVAAYRTRRRDETGRA</sequence>
<dbReference type="RefSeq" id="WP_203713313.1">
    <property type="nucleotide sequence ID" value="NZ_BONE01000020.1"/>
</dbReference>
<dbReference type="InterPro" id="IPR027417">
    <property type="entry name" value="P-loop_NTPase"/>
</dbReference>
<dbReference type="GO" id="GO:0005524">
    <property type="term" value="F:ATP binding"/>
    <property type="evidence" value="ECO:0007669"/>
    <property type="project" value="UniProtKB-KW"/>
</dbReference>
<keyword evidence="5" id="KW-1185">Reference proteome</keyword>
<keyword evidence="1" id="KW-0547">Nucleotide-binding</keyword>
<protein>
    <submittedName>
        <fullName evidence="4">ABC transporter ATP-binding protein</fullName>
    </submittedName>
</protein>
<dbReference type="InterPro" id="IPR017871">
    <property type="entry name" value="ABC_transporter-like_CS"/>
</dbReference>
<proteinExistence type="predicted"/>
<dbReference type="Proteomes" id="UP000604117">
    <property type="component" value="Unassembled WGS sequence"/>
</dbReference>
<comment type="caution">
    <text evidence="4">The sequence shown here is derived from an EMBL/GenBank/DDBJ whole genome shotgun (WGS) entry which is preliminary data.</text>
</comment>
<dbReference type="PANTHER" id="PTHR43790:SF8">
    <property type="entry name" value="SUGAR ABC TRANSPORTER ATP-BINDING PROTEIN"/>
    <property type="match status" value="1"/>
</dbReference>
<dbReference type="InterPro" id="IPR003593">
    <property type="entry name" value="AAA+_ATPase"/>
</dbReference>